<proteinExistence type="predicted"/>
<name>A0A091E2H1_FUKDA</name>
<protein>
    <submittedName>
        <fullName evidence="2">Uncharacterized protein</fullName>
    </submittedName>
</protein>
<organism evidence="2 3">
    <name type="scientific">Fukomys damarensis</name>
    <name type="common">Damaraland mole rat</name>
    <name type="synonym">Cryptomys damarensis</name>
    <dbReference type="NCBI Taxonomy" id="885580"/>
    <lineage>
        <taxon>Eukaryota</taxon>
        <taxon>Metazoa</taxon>
        <taxon>Chordata</taxon>
        <taxon>Craniata</taxon>
        <taxon>Vertebrata</taxon>
        <taxon>Euteleostomi</taxon>
        <taxon>Mammalia</taxon>
        <taxon>Eutheria</taxon>
        <taxon>Euarchontoglires</taxon>
        <taxon>Glires</taxon>
        <taxon>Rodentia</taxon>
        <taxon>Hystricomorpha</taxon>
        <taxon>Bathyergidae</taxon>
        <taxon>Fukomys</taxon>
    </lineage>
</organism>
<dbReference type="Proteomes" id="UP000028990">
    <property type="component" value="Unassembled WGS sequence"/>
</dbReference>
<dbReference type="EMBL" id="KN120802">
    <property type="protein sequence ID" value="KFO37547.1"/>
    <property type="molecule type" value="Genomic_DNA"/>
</dbReference>
<gene>
    <name evidence="2" type="ORF">H920_01032</name>
</gene>
<keyword evidence="3" id="KW-1185">Reference proteome</keyword>
<dbReference type="AlphaFoldDB" id="A0A091E2H1"/>
<accession>A0A091E2H1</accession>
<evidence type="ECO:0000256" key="1">
    <source>
        <dbReference type="SAM" id="MobiDB-lite"/>
    </source>
</evidence>
<sequence>MHLSDHLCHPLHQYRACTSPGGVSEDNVDHRVYADLHLQDLQLQLPVGDPVSQARRSEPGPAAHTGPEFKQQAQYYNLGDQEVSLEVTVSSVETPRTGLTRCHLSVENRGYRGELKQEMRLGFPAITGFLDIGDRRLHVRMGLSRLRSSGQRGSAISSRVCEPATRRERKTHGPLHPQSTLGDEGTDVVERLLLRSESAIQARRQRKPDRTSLPARVLFVRCCALNSGL</sequence>
<evidence type="ECO:0000313" key="3">
    <source>
        <dbReference type="Proteomes" id="UP000028990"/>
    </source>
</evidence>
<feature type="region of interest" description="Disordered" evidence="1">
    <location>
        <begin position="154"/>
        <end position="183"/>
    </location>
</feature>
<evidence type="ECO:0000313" key="2">
    <source>
        <dbReference type="EMBL" id="KFO37547.1"/>
    </source>
</evidence>
<reference evidence="2 3" key="1">
    <citation type="submission" date="2013-11" db="EMBL/GenBank/DDBJ databases">
        <title>The Damaraland mole rat (Fukomys damarensis) genome and evolution of African mole rats.</title>
        <authorList>
            <person name="Gladyshev V.N."/>
            <person name="Fang X."/>
        </authorList>
    </citation>
    <scope>NUCLEOTIDE SEQUENCE [LARGE SCALE GENOMIC DNA]</scope>
    <source>
        <tissue evidence="2">Liver</tissue>
    </source>
</reference>